<comment type="caution">
    <text evidence="2">The sequence shown here is derived from an EMBL/GenBank/DDBJ whole genome shotgun (WGS) entry which is preliminary data.</text>
</comment>
<evidence type="ECO:0000313" key="3">
    <source>
        <dbReference type="Proteomes" id="UP001524478"/>
    </source>
</evidence>
<dbReference type="EMBL" id="JANGAC010000003">
    <property type="protein sequence ID" value="MCQ4922471.1"/>
    <property type="molecule type" value="Genomic_DNA"/>
</dbReference>
<evidence type="ECO:0000256" key="1">
    <source>
        <dbReference type="SAM" id="Phobius"/>
    </source>
</evidence>
<dbReference type="Proteomes" id="UP001524478">
    <property type="component" value="Unassembled WGS sequence"/>
</dbReference>
<gene>
    <name evidence="2" type="ORF">NE686_05190</name>
</gene>
<protein>
    <recommendedName>
        <fullName evidence="4">DUF1294 domain-containing protein</fullName>
    </recommendedName>
</protein>
<feature type="transmembrane region" description="Helical" evidence="1">
    <location>
        <begin position="59"/>
        <end position="81"/>
    </location>
</feature>
<accession>A0ABT1S7M7</accession>
<proteinExistence type="predicted"/>
<keyword evidence="1" id="KW-0812">Transmembrane</keyword>
<keyword evidence="1" id="KW-1133">Transmembrane helix</keyword>
<feature type="transmembrane region" description="Helical" evidence="1">
    <location>
        <begin position="93"/>
        <end position="115"/>
    </location>
</feature>
<organism evidence="2 3">
    <name type="scientific">Tissierella carlieri</name>
    <dbReference type="NCBI Taxonomy" id="689904"/>
    <lineage>
        <taxon>Bacteria</taxon>
        <taxon>Bacillati</taxon>
        <taxon>Bacillota</taxon>
        <taxon>Tissierellia</taxon>
        <taxon>Tissierellales</taxon>
        <taxon>Tissierellaceae</taxon>
        <taxon>Tissierella</taxon>
    </lineage>
</organism>
<evidence type="ECO:0008006" key="4">
    <source>
        <dbReference type="Google" id="ProtNLM"/>
    </source>
</evidence>
<dbReference type="RefSeq" id="WP_256310718.1">
    <property type="nucleotide sequence ID" value="NZ_JANGAC010000003.1"/>
</dbReference>
<feature type="transmembrane region" description="Helical" evidence="1">
    <location>
        <begin position="25"/>
        <end position="47"/>
    </location>
</feature>
<keyword evidence="3" id="KW-1185">Reference proteome</keyword>
<evidence type="ECO:0000313" key="2">
    <source>
        <dbReference type="EMBL" id="MCQ4922471.1"/>
    </source>
</evidence>
<keyword evidence="1" id="KW-0472">Membrane</keyword>
<reference evidence="2 3" key="1">
    <citation type="submission" date="2022-06" db="EMBL/GenBank/DDBJ databases">
        <title>Isolation of gut microbiota from human fecal samples.</title>
        <authorList>
            <person name="Pamer E.G."/>
            <person name="Barat B."/>
            <person name="Waligurski E."/>
            <person name="Medina S."/>
            <person name="Paddock L."/>
            <person name="Mostad J."/>
        </authorList>
    </citation>
    <scope>NUCLEOTIDE SEQUENCE [LARGE SCALE GENOMIC DNA]</scope>
    <source>
        <strain evidence="2 3">DFI.7.95</strain>
    </source>
</reference>
<name>A0ABT1S7M7_9FIRM</name>
<sequence>MNFYVDGKYSAFEELMHYYHINFNVYYILVLIVLVNCIKAIVNFYSVKKSKVSNISSSNIDLLLSILAGMGLGCGMFFHGVFADMSSKYFKIWGSRIFILCLVAFVLFIIQFIFIQKSQNIKNKTNEK</sequence>